<evidence type="ECO:0000313" key="1">
    <source>
        <dbReference type="EMBL" id="KYO27747.1"/>
    </source>
</evidence>
<reference evidence="1 2" key="1">
    <citation type="journal article" date="2012" name="Genome Biol.">
        <title>Sequencing three crocodilian genomes to illuminate the evolution of archosaurs and amniotes.</title>
        <authorList>
            <person name="St John J.A."/>
            <person name="Braun E.L."/>
            <person name="Isberg S.R."/>
            <person name="Miles L.G."/>
            <person name="Chong A.Y."/>
            <person name="Gongora J."/>
            <person name="Dalzell P."/>
            <person name="Moran C."/>
            <person name="Bed'hom B."/>
            <person name="Abzhanov A."/>
            <person name="Burgess S.C."/>
            <person name="Cooksey A.M."/>
            <person name="Castoe T.A."/>
            <person name="Crawford N.G."/>
            <person name="Densmore L.D."/>
            <person name="Drew J.C."/>
            <person name="Edwards S.V."/>
            <person name="Faircloth B.C."/>
            <person name="Fujita M.K."/>
            <person name="Greenwold M.J."/>
            <person name="Hoffmann F.G."/>
            <person name="Howard J.M."/>
            <person name="Iguchi T."/>
            <person name="Janes D.E."/>
            <person name="Khan S.Y."/>
            <person name="Kohno S."/>
            <person name="de Koning A.J."/>
            <person name="Lance S.L."/>
            <person name="McCarthy F.M."/>
            <person name="McCormack J.E."/>
            <person name="Merchant M.E."/>
            <person name="Peterson D.G."/>
            <person name="Pollock D.D."/>
            <person name="Pourmand N."/>
            <person name="Raney B.J."/>
            <person name="Roessler K.A."/>
            <person name="Sanford J.R."/>
            <person name="Sawyer R.H."/>
            <person name="Schmidt C.J."/>
            <person name="Triplett E.W."/>
            <person name="Tuberville T.D."/>
            <person name="Venegas-Anaya M."/>
            <person name="Howard J.T."/>
            <person name="Jarvis E.D."/>
            <person name="Guillette L.J.Jr."/>
            <person name="Glenn T.C."/>
            <person name="Green R.E."/>
            <person name="Ray D.A."/>
        </authorList>
    </citation>
    <scope>NUCLEOTIDE SEQUENCE [LARGE SCALE GENOMIC DNA]</scope>
    <source>
        <strain evidence="1">KSC_2009_1</strain>
    </source>
</reference>
<comment type="caution">
    <text evidence="1">The sequence shown here is derived from an EMBL/GenBank/DDBJ whole genome shotgun (WGS) entry which is preliminary data.</text>
</comment>
<dbReference type="GeneID" id="102565618"/>
<dbReference type="GO" id="GO:0045600">
    <property type="term" value="P:positive regulation of fat cell differentiation"/>
    <property type="evidence" value="ECO:0007669"/>
    <property type="project" value="InterPro"/>
</dbReference>
<dbReference type="eggNOG" id="ENOG502SYWB">
    <property type="taxonomic scope" value="Eukaryota"/>
</dbReference>
<dbReference type="STRING" id="8496.A0A151MTB9"/>
<dbReference type="PANTHER" id="PTHR39227">
    <property type="entry name" value="ADIPOGENESIS REGULATORY FACTOR"/>
    <property type="match status" value="1"/>
</dbReference>
<proteinExistence type="predicted"/>
<dbReference type="GO" id="GO:0005634">
    <property type="term" value="C:nucleus"/>
    <property type="evidence" value="ECO:0007669"/>
    <property type="project" value="InterPro"/>
</dbReference>
<keyword evidence="2" id="KW-1185">Reference proteome</keyword>
<dbReference type="EMBL" id="AKHW03005127">
    <property type="protein sequence ID" value="KYO27747.1"/>
    <property type="molecule type" value="Genomic_DNA"/>
</dbReference>
<dbReference type="AlphaFoldDB" id="A0A151MTB9"/>
<gene>
    <name evidence="1" type="primary">ADIRF</name>
    <name evidence="1" type="ORF">Y1Q_0005296</name>
</gene>
<dbReference type="Proteomes" id="UP000050525">
    <property type="component" value="Unassembled WGS sequence"/>
</dbReference>
<dbReference type="RefSeq" id="XP_059585809.1">
    <property type="nucleotide sequence ID" value="XM_059729826.1"/>
</dbReference>
<evidence type="ECO:0000313" key="2">
    <source>
        <dbReference type="Proteomes" id="UP000050525"/>
    </source>
</evidence>
<dbReference type="InterPro" id="IPR034450">
    <property type="entry name" value="ADIRF"/>
</dbReference>
<name>A0A151MTB9_ALLMI</name>
<organism evidence="1 2">
    <name type="scientific">Alligator mississippiensis</name>
    <name type="common">American alligator</name>
    <dbReference type="NCBI Taxonomy" id="8496"/>
    <lineage>
        <taxon>Eukaryota</taxon>
        <taxon>Metazoa</taxon>
        <taxon>Chordata</taxon>
        <taxon>Craniata</taxon>
        <taxon>Vertebrata</taxon>
        <taxon>Euteleostomi</taxon>
        <taxon>Archelosauria</taxon>
        <taxon>Archosauria</taxon>
        <taxon>Crocodylia</taxon>
        <taxon>Alligatoridae</taxon>
        <taxon>Alligatorinae</taxon>
        <taxon>Alligator</taxon>
    </lineage>
</organism>
<accession>A0A151MTB9</accession>
<dbReference type="PANTHER" id="PTHR39227:SF1">
    <property type="entry name" value="ADIPOGENESIS REGULATORY FACTOR"/>
    <property type="match status" value="1"/>
</dbReference>
<sequence>MSSKGFQGIKQQAEGAAQDAANALGQAAQDAVNQATNTSQKAMDYVCKTAQDGAEKATAQATEAMSAFGKKCSFKK</sequence>
<protein>
    <submittedName>
        <fullName evidence="1">Adipogenesis regulatory factor</fullName>
    </submittedName>
</protein>
<dbReference type="CTD" id="10974"/>